<dbReference type="EMBL" id="ML975165">
    <property type="protein sequence ID" value="KAF1810710.1"/>
    <property type="molecule type" value="Genomic_DNA"/>
</dbReference>
<dbReference type="Proteomes" id="UP000504638">
    <property type="component" value="Unplaced"/>
</dbReference>
<accession>A0A6G1FYD7</accession>
<evidence type="ECO:0000313" key="2">
    <source>
        <dbReference type="EMBL" id="KAF1810710.1"/>
    </source>
</evidence>
<gene>
    <name evidence="2 4" type="ORF">P152DRAFT_94022</name>
</gene>
<dbReference type="AlphaFoldDB" id="A0A6G1FYD7"/>
<keyword evidence="3" id="KW-1185">Reference proteome</keyword>
<name>A0A6G1FYD7_9PEZI</name>
<dbReference type="RefSeq" id="XP_033532341.1">
    <property type="nucleotide sequence ID" value="XM_033683362.1"/>
</dbReference>
<dbReference type="GeneID" id="54423932"/>
<protein>
    <submittedName>
        <fullName evidence="2 4">Uncharacterized protein</fullName>
    </submittedName>
</protein>
<feature type="region of interest" description="Disordered" evidence="1">
    <location>
        <begin position="106"/>
        <end position="160"/>
    </location>
</feature>
<evidence type="ECO:0000256" key="1">
    <source>
        <dbReference type="SAM" id="MobiDB-lite"/>
    </source>
</evidence>
<reference evidence="2 4" key="1">
    <citation type="submission" date="2020-01" db="EMBL/GenBank/DDBJ databases">
        <authorList>
            <consortium name="DOE Joint Genome Institute"/>
            <person name="Haridas S."/>
            <person name="Albert R."/>
            <person name="Binder M."/>
            <person name="Bloem J."/>
            <person name="Labutti K."/>
            <person name="Salamov A."/>
            <person name="Andreopoulos B."/>
            <person name="Baker S.E."/>
            <person name="Barry K."/>
            <person name="Bills G."/>
            <person name="Bluhm B.H."/>
            <person name="Cannon C."/>
            <person name="Castanera R."/>
            <person name="Culley D.E."/>
            <person name="Daum C."/>
            <person name="Ezra D."/>
            <person name="Gonzalez J.B."/>
            <person name="Henrissat B."/>
            <person name="Kuo A."/>
            <person name="Liang C."/>
            <person name="Lipzen A."/>
            <person name="Lutzoni F."/>
            <person name="Magnuson J."/>
            <person name="Mondo S."/>
            <person name="Nolan M."/>
            <person name="Ohm R."/>
            <person name="Pangilinan J."/>
            <person name="Park H.-J."/>
            <person name="Ramirez L."/>
            <person name="Alfaro M."/>
            <person name="Sun H."/>
            <person name="Tritt A."/>
            <person name="Yoshinaga Y."/>
            <person name="Zwiers L.-H."/>
            <person name="Turgeon B.G."/>
            <person name="Goodwin S.B."/>
            <person name="Spatafora J.W."/>
            <person name="Crous P.W."/>
            <person name="Grigoriev I.V."/>
        </authorList>
    </citation>
    <scope>NUCLEOTIDE SEQUENCE</scope>
    <source>
        <strain evidence="2 4">CBS 781.70</strain>
    </source>
</reference>
<organism evidence="2">
    <name type="scientific">Eremomyces bilateralis CBS 781.70</name>
    <dbReference type="NCBI Taxonomy" id="1392243"/>
    <lineage>
        <taxon>Eukaryota</taxon>
        <taxon>Fungi</taxon>
        <taxon>Dikarya</taxon>
        <taxon>Ascomycota</taxon>
        <taxon>Pezizomycotina</taxon>
        <taxon>Dothideomycetes</taxon>
        <taxon>Dothideomycetes incertae sedis</taxon>
        <taxon>Eremomycetales</taxon>
        <taxon>Eremomycetaceae</taxon>
        <taxon>Eremomyces</taxon>
    </lineage>
</organism>
<reference evidence="4" key="3">
    <citation type="submission" date="2025-04" db="UniProtKB">
        <authorList>
            <consortium name="RefSeq"/>
        </authorList>
    </citation>
    <scope>IDENTIFICATION</scope>
    <source>
        <strain evidence="4">CBS 781.70</strain>
    </source>
</reference>
<proteinExistence type="predicted"/>
<sequence length="160" mass="18191">MGINHGCSLQACPCRFLQPAKRTTTDIKIFLRPPSPLLYLSPYQFFRRHTISTQGEKIGICTLQHTTVNRLTDNSSATKFVPISSCEQATSSPRIFHRYPPRLRNMPPISVGDDNDHPADWPGDYNFPAKRSRGHDGSAYYDRLPSQRHLRECSQESSKT</sequence>
<feature type="compositionally biased region" description="Basic and acidic residues" evidence="1">
    <location>
        <begin position="149"/>
        <end position="160"/>
    </location>
</feature>
<evidence type="ECO:0000313" key="4">
    <source>
        <dbReference type="RefSeq" id="XP_033532341.1"/>
    </source>
</evidence>
<evidence type="ECO:0000313" key="3">
    <source>
        <dbReference type="Proteomes" id="UP000504638"/>
    </source>
</evidence>
<reference evidence="4" key="2">
    <citation type="submission" date="2020-04" db="EMBL/GenBank/DDBJ databases">
        <authorList>
            <consortium name="NCBI Genome Project"/>
        </authorList>
    </citation>
    <scope>NUCLEOTIDE SEQUENCE</scope>
    <source>
        <strain evidence="4">CBS 781.70</strain>
    </source>
</reference>